<evidence type="ECO:0000256" key="2">
    <source>
        <dbReference type="ARBA" id="ARBA00023052"/>
    </source>
</evidence>
<dbReference type="SUPFAM" id="SSF52518">
    <property type="entry name" value="Thiamin diphosphate-binding fold (THDP-binding)"/>
    <property type="match status" value="2"/>
</dbReference>
<dbReference type="Proteomes" id="UP000280696">
    <property type="component" value="Unassembled WGS sequence"/>
</dbReference>
<evidence type="ECO:0000256" key="1">
    <source>
        <dbReference type="ARBA" id="ARBA00007812"/>
    </source>
</evidence>
<dbReference type="PANTHER" id="PTHR18968:SF142">
    <property type="entry name" value="ACETOLACTATE SYNTHASE"/>
    <property type="match status" value="1"/>
</dbReference>
<comment type="caution">
    <text evidence="7">The sequence shown here is derived from an EMBL/GenBank/DDBJ whole genome shotgun (WGS) entry which is preliminary data.</text>
</comment>
<proteinExistence type="inferred from homology"/>
<evidence type="ECO:0000259" key="6">
    <source>
        <dbReference type="Pfam" id="PF02776"/>
    </source>
</evidence>
<feature type="domain" description="Thiamine pyrophosphate enzyme N-terminal TPP-binding" evidence="6">
    <location>
        <begin position="4"/>
        <end position="107"/>
    </location>
</feature>
<sequence>MKIKIAKYIADFLVKKGVEDIFTVTGGGAMHLNDALGHQKELHCIYNHHEQACAIAAEGYTRLTGKLAAVCVTSGPGGTNAITGVLGGWLDSVPMFILSGQVKRETTLWATDIPLRQLGDQEYNIIDSVKPMTKYAVMITEPSEIRYHLEKAFYLAVTGRGGPVWLDIPLDVQAALVETDELAGFDPVLEGIEEREVPVYDRALTPIILERIRNARRPLIFAGTGIRLGDARAEFLELVEKLQIPVVTAWNAHDVLPADNPYFCGKPGTVGTRGGNFLVMNCDLLLVLGSRLNIRLISYNYRDFAKDAYKVIVDIDEKELRKPTVTPDLPVHANVKDVMADLVKAPYDGATDVHKEWLKRAKEVDRKYPAVLEEYKAKNYPMNPYAFLEVFFQKASEDEVMVCGNGSACVMTFQACRIKEGQRLFTNSGCAAMGYGFPAAIGAAAAQKGRPVVCIDGDGSFQMNLQELQTVVYNHLNIKIIYLNNNGYHSIRQTQGNLFKGQPLVGVCDGNGLSFPDMEKISYAYGIPYVKIDHLDAAPAQIEDALHRKGPVLIEAVLDPEQNFAPKLSSRVLPDGKIVSPSLDDMFPFLDKEEYEKVRRQCLGPEFAG</sequence>
<dbReference type="GO" id="GO:0030976">
    <property type="term" value="F:thiamine pyrophosphate binding"/>
    <property type="evidence" value="ECO:0007669"/>
    <property type="project" value="InterPro"/>
</dbReference>
<dbReference type="Gene3D" id="3.40.50.1220">
    <property type="entry name" value="TPP-binding domain"/>
    <property type="match status" value="1"/>
</dbReference>
<evidence type="ECO:0000313" key="8">
    <source>
        <dbReference type="Proteomes" id="UP000280696"/>
    </source>
</evidence>
<evidence type="ECO:0000259" key="5">
    <source>
        <dbReference type="Pfam" id="PF02775"/>
    </source>
</evidence>
<feature type="domain" description="Thiamine pyrophosphate enzyme TPP-binding" evidence="5">
    <location>
        <begin position="405"/>
        <end position="555"/>
    </location>
</feature>
<feature type="domain" description="Thiamine pyrophosphate enzyme central" evidence="4">
    <location>
        <begin position="208"/>
        <end position="342"/>
    </location>
</feature>
<dbReference type="EMBL" id="RAYQ01000015">
    <property type="protein sequence ID" value="RKI90262.1"/>
    <property type="molecule type" value="Genomic_DNA"/>
</dbReference>
<dbReference type="InterPro" id="IPR011766">
    <property type="entry name" value="TPP_enzyme_TPP-bd"/>
</dbReference>
<dbReference type="InterPro" id="IPR012001">
    <property type="entry name" value="Thiamin_PyroP_enz_TPP-bd_dom"/>
</dbReference>
<keyword evidence="2 3" id="KW-0786">Thiamine pyrophosphate</keyword>
<dbReference type="SUPFAM" id="SSF52467">
    <property type="entry name" value="DHS-like NAD/FAD-binding domain"/>
    <property type="match status" value="1"/>
</dbReference>
<evidence type="ECO:0000313" key="7">
    <source>
        <dbReference type="EMBL" id="RKI90262.1"/>
    </source>
</evidence>
<dbReference type="InterPro" id="IPR045229">
    <property type="entry name" value="TPP_enz"/>
</dbReference>
<evidence type="ECO:0000259" key="4">
    <source>
        <dbReference type="Pfam" id="PF00205"/>
    </source>
</evidence>
<dbReference type="FunFam" id="3.40.50.970:FF:000007">
    <property type="entry name" value="Acetolactate synthase"/>
    <property type="match status" value="1"/>
</dbReference>
<dbReference type="GO" id="GO:0005948">
    <property type="term" value="C:acetolactate synthase complex"/>
    <property type="evidence" value="ECO:0007669"/>
    <property type="project" value="TreeGrafter"/>
</dbReference>
<dbReference type="InterPro" id="IPR029061">
    <property type="entry name" value="THDP-binding"/>
</dbReference>
<dbReference type="AlphaFoldDB" id="A0A3A9AFF8"/>
<dbReference type="Pfam" id="PF02776">
    <property type="entry name" value="TPP_enzyme_N"/>
    <property type="match status" value="1"/>
</dbReference>
<comment type="similarity">
    <text evidence="1 3">Belongs to the TPP enzyme family.</text>
</comment>
<evidence type="ECO:0000256" key="3">
    <source>
        <dbReference type="RuleBase" id="RU362132"/>
    </source>
</evidence>
<dbReference type="GO" id="GO:0009099">
    <property type="term" value="P:L-valine biosynthetic process"/>
    <property type="evidence" value="ECO:0007669"/>
    <property type="project" value="TreeGrafter"/>
</dbReference>
<name>A0A3A9AFF8_9FIRM</name>
<dbReference type="GO" id="GO:0009097">
    <property type="term" value="P:isoleucine biosynthetic process"/>
    <property type="evidence" value="ECO:0007669"/>
    <property type="project" value="TreeGrafter"/>
</dbReference>
<dbReference type="GO" id="GO:0000287">
    <property type="term" value="F:magnesium ion binding"/>
    <property type="evidence" value="ECO:0007669"/>
    <property type="project" value="InterPro"/>
</dbReference>
<dbReference type="CDD" id="cd00568">
    <property type="entry name" value="TPP_enzymes"/>
    <property type="match status" value="1"/>
</dbReference>
<dbReference type="Gene3D" id="3.40.50.970">
    <property type="match status" value="2"/>
</dbReference>
<dbReference type="InterPro" id="IPR012000">
    <property type="entry name" value="Thiamin_PyroP_enz_cen_dom"/>
</dbReference>
<dbReference type="Pfam" id="PF02775">
    <property type="entry name" value="TPP_enzyme_C"/>
    <property type="match status" value="1"/>
</dbReference>
<dbReference type="PANTHER" id="PTHR18968">
    <property type="entry name" value="THIAMINE PYROPHOSPHATE ENZYMES"/>
    <property type="match status" value="1"/>
</dbReference>
<dbReference type="OrthoDB" id="4494979at2"/>
<accession>A0A3A9AFF8</accession>
<dbReference type="RefSeq" id="WP_120470881.1">
    <property type="nucleotide sequence ID" value="NZ_RAYQ01000015.1"/>
</dbReference>
<dbReference type="InterPro" id="IPR029035">
    <property type="entry name" value="DHS-like_NAD/FAD-binding_dom"/>
</dbReference>
<organism evidence="7 8">
    <name type="scientific">Parablautia intestinalis</name>
    <dbReference type="NCBI Taxonomy" id="2320100"/>
    <lineage>
        <taxon>Bacteria</taxon>
        <taxon>Bacillati</taxon>
        <taxon>Bacillota</taxon>
        <taxon>Clostridia</taxon>
        <taxon>Lachnospirales</taxon>
        <taxon>Lachnospiraceae</taxon>
        <taxon>Parablautia</taxon>
    </lineage>
</organism>
<protein>
    <submittedName>
        <fullName evidence="7">Thiamine pyrophosphate-binding protein</fullName>
    </submittedName>
</protein>
<reference evidence="7 8" key="1">
    <citation type="submission" date="2018-09" db="EMBL/GenBank/DDBJ databases">
        <title>Murine metabolic-syndrome-specific gut microbial biobank.</title>
        <authorList>
            <person name="Liu C."/>
        </authorList>
    </citation>
    <scope>NUCLEOTIDE SEQUENCE [LARGE SCALE GENOMIC DNA]</scope>
    <source>
        <strain evidence="7 8">0.1xD8-82</strain>
    </source>
</reference>
<keyword evidence="8" id="KW-1185">Reference proteome</keyword>
<dbReference type="GO" id="GO:0003984">
    <property type="term" value="F:acetolactate synthase activity"/>
    <property type="evidence" value="ECO:0007669"/>
    <property type="project" value="TreeGrafter"/>
</dbReference>
<gene>
    <name evidence="7" type="ORF">D7V94_14155</name>
</gene>
<dbReference type="CDD" id="cd07035">
    <property type="entry name" value="TPP_PYR_POX_like"/>
    <property type="match status" value="1"/>
</dbReference>
<dbReference type="Pfam" id="PF00205">
    <property type="entry name" value="TPP_enzyme_M"/>
    <property type="match status" value="1"/>
</dbReference>
<dbReference type="GO" id="GO:0050660">
    <property type="term" value="F:flavin adenine dinucleotide binding"/>
    <property type="evidence" value="ECO:0007669"/>
    <property type="project" value="TreeGrafter"/>
</dbReference>